<evidence type="ECO:0000256" key="4">
    <source>
        <dbReference type="ARBA" id="ARBA00023002"/>
    </source>
</evidence>
<dbReference type="GO" id="GO:0031418">
    <property type="term" value="F:L-ascorbic acid binding"/>
    <property type="evidence" value="ECO:0007669"/>
    <property type="project" value="InterPro"/>
</dbReference>
<dbReference type="EMBL" id="LR797022">
    <property type="protein sequence ID" value="CAB4182243.1"/>
    <property type="molecule type" value="Genomic_DNA"/>
</dbReference>
<protein>
    <submittedName>
        <fullName evidence="7">PiuC Uncharacterized iron-regulated protein</fullName>
    </submittedName>
</protein>
<evidence type="ECO:0000313" key="7">
    <source>
        <dbReference type="EMBL" id="CAB4182243.1"/>
    </source>
</evidence>
<evidence type="ECO:0000256" key="3">
    <source>
        <dbReference type="ARBA" id="ARBA00022964"/>
    </source>
</evidence>
<accession>A0A6J5QDB8</accession>
<dbReference type="Gene3D" id="2.60.120.620">
    <property type="entry name" value="q2cbj1_9rhob like domain"/>
    <property type="match status" value="1"/>
</dbReference>
<dbReference type="GO" id="GO:0051213">
    <property type="term" value="F:dioxygenase activity"/>
    <property type="evidence" value="ECO:0007669"/>
    <property type="project" value="UniProtKB-KW"/>
</dbReference>
<evidence type="ECO:0000256" key="5">
    <source>
        <dbReference type="ARBA" id="ARBA00023004"/>
    </source>
</evidence>
<comment type="cofactor">
    <cofactor evidence="1">
        <name>L-ascorbate</name>
        <dbReference type="ChEBI" id="CHEBI:38290"/>
    </cofactor>
</comment>
<name>A0A6J5QDB8_9CAUD</name>
<dbReference type="Pfam" id="PF13640">
    <property type="entry name" value="2OG-FeII_Oxy_3"/>
    <property type="match status" value="1"/>
</dbReference>
<sequence>MKAMWQMWSGILPAEACDEIIATGSLLPEQEARVGGKDGIGVDRSIRRSEIRWIEDYHEDFTDVKNFMIRKFQEANANAFGADITFFRNIQFTKYDAANVGHYDWHEDIFWQSDSVLDRKLSMVVQLTDPSEYEGGNLELQWHEPPAPEDLRRRGTIIVFPSFLKHRVTPVTKGIRHSMVSWMEGPKWR</sequence>
<keyword evidence="5" id="KW-0408">Iron</keyword>
<dbReference type="GO" id="GO:0005506">
    <property type="term" value="F:iron ion binding"/>
    <property type="evidence" value="ECO:0007669"/>
    <property type="project" value="InterPro"/>
</dbReference>
<dbReference type="InterPro" id="IPR006620">
    <property type="entry name" value="Pro_4_hyd_alph"/>
</dbReference>
<evidence type="ECO:0000256" key="2">
    <source>
        <dbReference type="ARBA" id="ARBA00022723"/>
    </source>
</evidence>
<reference evidence="7" key="1">
    <citation type="submission" date="2020-05" db="EMBL/GenBank/DDBJ databases">
        <authorList>
            <person name="Chiriac C."/>
            <person name="Salcher M."/>
            <person name="Ghai R."/>
            <person name="Kavagutti S V."/>
        </authorList>
    </citation>
    <scope>NUCLEOTIDE SEQUENCE</scope>
</reference>
<gene>
    <name evidence="7" type="ORF">UFOVP1071_191</name>
</gene>
<dbReference type="InterPro" id="IPR005123">
    <property type="entry name" value="Oxoglu/Fe-dep_dioxygenase_dom"/>
</dbReference>
<keyword evidence="2" id="KW-0479">Metal-binding</keyword>
<dbReference type="PROSITE" id="PS51471">
    <property type="entry name" value="FE2OG_OXY"/>
    <property type="match status" value="1"/>
</dbReference>
<feature type="domain" description="Fe2OG dioxygenase" evidence="6">
    <location>
        <begin position="85"/>
        <end position="185"/>
    </location>
</feature>
<dbReference type="GO" id="GO:0016705">
    <property type="term" value="F:oxidoreductase activity, acting on paired donors, with incorporation or reduction of molecular oxygen"/>
    <property type="evidence" value="ECO:0007669"/>
    <property type="project" value="InterPro"/>
</dbReference>
<organism evidence="7">
    <name type="scientific">uncultured Caudovirales phage</name>
    <dbReference type="NCBI Taxonomy" id="2100421"/>
    <lineage>
        <taxon>Viruses</taxon>
        <taxon>Duplodnaviria</taxon>
        <taxon>Heunggongvirae</taxon>
        <taxon>Uroviricota</taxon>
        <taxon>Caudoviricetes</taxon>
        <taxon>Peduoviridae</taxon>
        <taxon>Maltschvirus</taxon>
        <taxon>Maltschvirus maltsch</taxon>
    </lineage>
</organism>
<dbReference type="InterPro" id="IPR044862">
    <property type="entry name" value="Pro_4_hyd_alph_FE2OG_OXY"/>
</dbReference>
<dbReference type="SMART" id="SM00702">
    <property type="entry name" value="P4Hc"/>
    <property type="match status" value="1"/>
</dbReference>
<evidence type="ECO:0000256" key="1">
    <source>
        <dbReference type="ARBA" id="ARBA00001961"/>
    </source>
</evidence>
<keyword evidence="4" id="KW-0560">Oxidoreductase</keyword>
<evidence type="ECO:0000259" key="6">
    <source>
        <dbReference type="PROSITE" id="PS51471"/>
    </source>
</evidence>
<proteinExistence type="predicted"/>
<keyword evidence="3" id="KW-0223">Dioxygenase</keyword>